<accession>A0ABW0FXQ1</accession>
<comment type="caution">
    <text evidence="2">The sequence shown here is derived from an EMBL/GenBank/DDBJ whole genome shotgun (WGS) entry which is preliminary data.</text>
</comment>
<organism evidence="2 3">
    <name type="scientific">Brevundimonas staleyi</name>
    <dbReference type="NCBI Taxonomy" id="74326"/>
    <lineage>
        <taxon>Bacteria</taxon>
        <taxon>Pseudomonadati</taxon>
        <taxon>Pseudomonadota</taxon>
        <taxon>Alphaproteobacteria</taxon>
        <taxon>Caulobacterales</taxon>
        <taxon>Caulobacteraceae</taxon>
        <taxon>Brevundimonas</taxon>
    </lineage>
</organism>
<dbReference type="EMBL" id="JBHSLF010000055">
    <property type="protein sequence ID" value="MFC5346041.1"/>
    <property type="molecule type" value="Genomic_DNA"/>
</dbReference>
<gene>
    <name evidence="2" type="ORF">ACFPIE_19160</name>
</gene>
<dbReference type="InterPro" id="IPR024976">
    <property type="entry name" value="DUF3885"/>
</dbReference>
<evidence type="ECO:0000259" key="1">
    <source>
        <dbReference type="Pfam" id="PF13021"/>
    </source>
</evidence>
<reference evidence="3" key="1">
    <citation type="journal article" date="2019" name="Int. J. Syst. Evol. Microbiol.">
        <title>The Global Catalogue of Microorganisms (GCM) 10K type strain sequencing project: providing services to taxonomists for standard genome sequencing and annotation.</title>
        <authorList>
            <consortium name="The Broad Institute Genomics Platform"/>
            <consortium name="The Broad Institute Genome Sequencing Center for Infectious Disease"/>
            <person name="Wu L."/>
            <person name="Ma J."/>
        </authorList>
    </citation>
    <scope>NUCLEOTIDE SEQUENCE [LARGE SCALE GENOMIC DNA]</scope>
    <source>
        <strain evidence="3">JCM 12125</strain>
    </source>
</reference>
<proteinExistence type="predicted"/>
<dbReference type="Proteomes" id="UP001596152">
    <property type="component" value="Unassembled WGS sequence"/>
</dbReference>
<evidence type="ECO:0000313" key="3">
    <source>
        <dbReference type="Proteomes" id="UP001596152"/>
    </source>
</evidence>
<sequence>MNPFRHVWSRFHEGLWPVGYRLTSSGAANWVRFHSLPESKRYADNDDERRAILERQNLLAAEVLGSDPCWLVQTHWITPAGMTDVADAHDPFAATRQFDLKPAFEFADEDDDEDPVVWRVHAGQTRWTDGSFDELLTSIAEERAGPTLWVSETTGSVFAPYDGGTDLFLAKPEEVASLKAKYRDWLSSHPAGL</sequence>
<dbReference type="RefSeq" id="WP_374038388.1">
    <property type="nucleotide sequence ID" value="NZ_CP169082.1"/>
</dbReference>
<dbReference type="Pfam" id="PF13021">
    <property type="entry name" value="DUF3885"/>
    <property type="match status" value="1"/>
</dbReference>
<feature type="domain" description="DUF3885" evidence="1">
    <location>
        <begin position="20"/>
        <end position="190"/>
    </location>
</feature>
<name>A0ABW0FXQ1_9CAUL</name>
<evidence type="ECO:0000313" key="2">
    <source>
        <dbReference type="EMBL" id="MFC5346041.1"/>
    </source>
</evidence>
<protein>
    <recommendedName>
        <fullName evidence="1">DUF3885 domain-containing protein</fullName>
    </recommendedName>
</protein>
<keyword evidence="3" id="KW-1185">Reference proteome</keyword>